<dbReference type="AlphaFoldDB" id="A0A7W9BB59"/>
<dbReference type="Gene3D" id="2.60.120.260">
    <property type="entry name" value="Galactose-binding domain-like"/>
    <property type="match status" value="1"/>
</dbReference>
<evidence type="ECO:0000313" key="3">
    <source>
        <dbReference type="EMBL" id="MBB5713950.1"/>
    </source>
</evidence>
<comment type="caution">
    <text evidence="3">The sequence shown here is derived from an EMBL/GenBank/DDBJ whole genome shotgun (WGS) entry which is preliminary data.</text>
</comment>
<evidence type="ECO:0000259" key="1">
    <source>
        <dbReference type="Pfam" id="PF13472"/>
    </source>
</evidence>
<dbReference type="PANTHER" id="PTHR37834">
    <property type="entry name" value="GDSL-LIKE LIPASE/ACYLHYDROLASE DOMAIN PROTEIN (AFU_ORTHOLOGUE AFUA_2G00620)"/>
    <property type="match status" value="1"/>
</dbReference>
<dbReference type="SUPFAM" id="SSF52266">
    <property type="entry name" value="SGNH hydrolase"/>
    <property type="match status" value="1"/>
</dbReference>
<feature type="domain" description="Carbohydrate esterase 2 N-terminal" evidence="2">
    <location>
        <begin position="32"/>
        <end position="134"/>
    </location>
</feature>
<evidence type="ECO:0000313" key="4">
    <source>
        <dbReference type="Proteomes" id="UP000546200"/>
    </source>
</evidence>
<sequence>MTNLPRAGYLTFALLTLAAATQAPRPIPAYLGGRAVQQADGSLSIGWPGAYLEGRFTGTAVRVRFQTSTDHLRLLIDGEEKRRFDHPSPDPVDAVIDGLRPGAHVVRLEKVTESQEGGFRFIGFYTAANAKPLPLRPRARQIEFIGDSYTVGYGNTSPTTTCTRQEVHDTTDSQRAFGPLVARRYDADYRLNAYSGFGIVRNYNGTSPTRSLPIIYPQLKPDDATHLDPGDPKWRPQLVVVNLGTNDFSTDLHAGEKWPDLPALQAAYRQRYVSFLTELHAKQPQARVILMGKPQFYDQVAQVSAAVNARFPGWTTPVRFDGLAYSGCNAHPSLADDRIVADLLAGTIDKLPLGWRAAPAR</sequence>
<feature type="domain" description="SGNH hydrolase-type esterase" evidence="1">
    <location>
        <begin position="144"/>
        <end position="310"/>
    </location>
</feature>
<dbReference type="PANTHER" id="PTHR37834:SF2">
    <property type="entry name" value="ESTERASE, SGNH HYDROLASE-TYPE"/>
    <property type="match status" value="1"/>
</dbReference>
<dbReference type="EMBL" id="JACIJK010000002">
    <property type="protein sequence ID" value="MBB5713950.1"/>
    <property type="molecule type" value="Genomic_DNA"/>
</dbReference>
<protein>
    <submittedName>
        <fullName evidence="3">Lysophospholipase L1-like esterase</fullName>
    </submittedName>
</protein>
<keyword evidence="4" id="KW-1185">Reference proteome</keyword>
<reference evidence="3 4" key="1">
    <citation type="submission" date="2020-08" db="EMBL/GenBank/DDBJ databases">
        <title>Genomic Encyclopedia of Type Strains, Phase IV (KMG-IV): sequencing the most valuable type-strain genomes for metagenomic binning, comparative biology and taxonomic classification.</title>
        <authorList>
            <person name="Goeker M."/>
        </authorList>
    </citation>
    <scope>NUCLEOTIDE SEQUENCE [LARGE SCALE GENOMIC DNA]</scope>
    <source>
        <strain evidence="3 4">DSM 100044</strain>
    </source>
</reference>
<dbReference type="Proteomes" id="UP000546200">
    <property type="component" value="Unassembled WGS sequence"/>
</dbReference>
<dbReference type="InterPro" id="IPR037461">
    <property type="entry name" value="CtCE2-like_dom"/>
</dbReference>
<dbReference type="CDD" id="cd01831">
    <property type="entry name" value="Endoglucanase_E_like"/>
    <property type="match status" value="1"/>
</dbReference>
<proteinExistence type="predicted"/>
<dbReference type="RefSeq" id="WP_184054829.1">
    <property type="nucleotide sequence ID" value="NZ_JACIJK010000002.1"/>
</dbReference>
<evidence type="ECO:0000259" key="2">
    <source>
        <dbReference type="Pfam" id="PF17996"/>
    </source>
</evidence>
<name>A0A7W9BB59_9SPHN</name>
<dbReference type="InterPro" id="IPR052762">
    <property type="entry name" value="PCW_deacetylase/CE"/>
</dbReference>
<accession>A0A7W9BB59</accession>
<organism evidence="3 4">
    <name type="scientific">Sphingomonas aerophila</name>
    <dbReference type="NCBI Taxonomy" id="1344948"/>
    <lineage>
        <taxon>Bacteria</taxon>
        <taxon>Pseudomonadati</taxon>
        <taxon>Pseudomonadota</taxon>
        <taxon>Alphaproteobacteria</taxon>
        <taxon>Sphingomonadales</taxon>
        <taxon>Sphingomonadaceae</taxon>
        <taxon>Sphingomonas</taxon>
    </lineage>
</organism>
<dbReference type="Pfam" id="PF13472">
    <property type="entry name" value="Lipase_GDSL_2"/>
    <property type="match status" value="1"/>
</dbReference>
<dbReference type="InterPro" id="IPR040794">
    <property type="entry name" value="CE2_N"/>
</dbReference>
<dbReference type="Gene3D" id="3.40.50.1110">
    <property type="entry name" value="SGNH hydrolase"/>
    <property type="match status" value="1"/>
</dbReference>
<dbReference type="Pfam" id="PF17996">
    <property type="entry name" value="CE2_N"/>
    <property type="match status" value="1"/>
</dbReference>
<gene>
    <name evidence="3" type="ORF">FHS94_000773</name>
</gene>
<dbReference type="GO" id="GO:0052689">
    <property type="term" value="F:carboxylic ester hydrolase activity"/>
    <property type="evidence" value="ECO:0007669"/>
    <property type="project" value="InterPro"/>
</dbReference>
<dbReference type="InterPro" id="IPR013830">
    <property type="entry name" value="SGNH_hydro"/>
</dbReference>
<dbReference type="InterPro" id="IPR036514">
    <property type="entry name" value="SGNH_hydro_sf"/>
</dbReference>